<sequence length="190" mass="19634">MWVWIVIGTLVLSCGGCVGLVGLASNTSSTKTTTAGPVAAKPSPSEQPAAPTPAAPPKNDVAPAGSAVRDGQFEFVITNVEQGTTRVGGGFWGEEAKGEFVLVSVDISNVGKRAQTYFGSNQVLIDDQNREFEASFSANAALNDYGSHEDLNPGHKVSVVIAFDVPVGVVPVAIEFHGSMFSGGAKVAVR</sequence>
<feature type="region of interest" description="Disordered" evidence="2">
    <location>
        <begin position="29"/>
        <end position="64"/>
    </location>
</feature>
<evidence type="ECO:0000256" key="1">
    <source>
        <dbReference type="ARBA" id="ARBA00022729"/>
    </source>
</evidence>
<organism evidence="4 5">
    <name type="scientific">Nocardia otitidiscaviarum</name>
    <dbReference type="NCBI Taxonomy" id="1823"/>
    <lineage>
        <taxon>Bacteria</taxon>
        <taxon>Bacillati</taxon>
        <taxon>Actinomycetota</taxon>
        <taxon>Actinomycetes</taxon>
        <taxon>Mycobacteriales</taxon>
        <taxon>Nocardiaceae</taxon>
        <taxon>Nocardia</taxon>
    </lineage>
</organism>
<dbReference type="AlphaFoldDB" id="A0A379JLI9"/>
<dbReference type="Gene3D" id="2.60.40.1240">
    <property type="match status" value="1"/>
</dbReference>
<keyword evidence="5" id="KW-1185">Reference proteome</keyword>
<evidence type="ECO:0000259" key="3">
    <source>
        <dbReference type="Pfam" id="PF11611"/>
    </source>
</evidence>
<dbReference type="Proteomes" id="UP000255467">
    <property type="component" value="Unassembled WGS sequence"/>
</dbReference>
<reference evidence="4 5" key="1">
    <citation type="submission" date="2018-06" db="EMBL/GenBank/DDBJ databases">
        <authorList>
            <consortium name="Pathogen Informatics"/>
            <person name="Doyle S."/>
        </authorList>
    </citation>
    <scope>NUCLEOTIDE SEQUENCE [LARGE SCALE GENOMIC DNA]</scope>
    <source>
        <strain evidence="4 5">NCTC1934</strain>
    </source>
</reference>
<feature type="domain" description="DUF4352" evidence="3">
    <location>
        <begin position="65"/>
        <end position="185"/>
    </location>
</feature>
<protein>
    <submittedName>
        <fullName evidence="4">Telomeric repeat-binding factor 2</fullName>
    </submittedName>
</protein>
<dbReference type="InterPro" id="IPR029050">
    <property type="entry name" value="Immunoprotect_excell_Ig-like"/>
</dbReference>
<dbReference type="STRING" id="1406858.GCA_000710895_02561"/>
<dbReference type="InterPro" id="IPR029051">
    <property type="entry name" value="DUF4352"/>
</dbReference>
<evidence type="ECO:0000313" key="5">
    <source>
        <dbReference type="Proteomes" id="UP000255467"/>
    </source>
</evidence>
<keyword evidence="1" id="KW-0732">Signal</keyword>
<gene>
    <name evidence="4" type="ORF">NCTC1934_06200</name>
</gene>
<evidence type="ECO:0000313" key="4">
    <source>
        <dbReference type="EMBL" id="SUD48863.1"/>
    </source>
</evidence>
<evidence type="ECO:0000256" key="2">
    <source>
        <dbReference type="SAM" id="MobiDB-lite"/>
    </source>
</evidence>
<accession>A0A379JLI9</accession>
<dbReference type="EMBL" id="UGRY01000005">
    <property type="protein sequence ID" value="SUD48863.1"/>
    <property type="molecule type" value="Genomic_DNA"/>
</dbReference>
<proteinExistence type="predicted"/>
<name>A0A379JLI9_9NOCA</name>
<dbReference type="Pfam" id="PF11611">
    <property type="entry name" value="DUF4352"/>
    <property type="match status" value="1"/>
</dbReference>